<evidence type="ECO:0000256" key="5">
    <source>
        <dbReference type="ARBA" id="ARBA00022737"/>
    </source>
</evidence>
<dbReference type="PANTHER" id="PTHR24388:SF96">
    <property type="entry name" value="GENE, 32687-RELATED"/>
    <property type="match status" value="1"/>
</dbReference>
<evidence type="ECO:0000256" key="4">
    <source>
        <dbReference type="ARBA" id="ARBA00022723"/>
    </source>
</evidence>
<evidence type="ECO:0000256" key="12">
    <source>
        <dbReference type="SAM" id="MobiDB-lite"/>
    </source>
</evidence>
<keyword evidence="7" id="KW-0862">Zinc</keyword>
<sequence length="573" mass="64450">MKKSKAERKRPLGGDIGGGGGGCRQRQPGGAEPCVPQEPKVGSPERGSATIGGSLKSLERGRGDSLEPLQPGAENEGRREPGSPKSPSIPKWGEPRGGSFWHCWDCQQPGQGGTEEKGDPQSKCDPSSWDRGEPLNTKGEGPGTGNSWEAFPGLNLGVWEVFLEPRWPVTCRDGLGQRDIQTKCAHPLFPPNQDFPLPTPGRLRGRGKCPGTLRQVRRKSVPLSLLCCSISQPSTAPGCSTALGGSPCPCLWHGGKSYRVLVLPPPEQELSMESREDKRPRQNLVEEAVLSGSTAQEGNGEEKPRRCRTRRGCKRRWRGCEGEIASLGREGGRRWRQSSELVLHEQLHDREKPHTCGECGKSFRWNSQLVKHERTHTGERPYECDKCRKRFQTSSSLLLHQRTHTEERPFRCPDCGQGFRHNSHLVRHRRIHTGERPHECEECGKSFREISTLIRHQRTHTGERPYECGECGKSFSQSSHLIVHQKIHTGERDYECSKCGKGFRIRSHLLQHYRIHTEERPFQCPDCGKGFKYNSNLVTHRRIHTGERPYECPQCGKSFSQCSNLIQHQRSHQ</sequence>
<dbReference type="FunFam" id="3.30.160.60:FF:001016">
    <property type="entry name" value="zinc finger protein 850-like"/>
    <property type="match status" value="1"/>
</dbReference>
<name>A0A8U8B5R7_GEOPR</name>
<dbReference type="Gene3D" id="3.30.160.60">
    <property type="entry name" value="Classic Zinc Finger"/>
    <property type="match status" value="8"/>
</dbReference>
<evidence type="ECO:0000256" key="6">
    <source>
        <dbReference type="ARBA" id="ARBA00022771"/>
    </source>
</evidence>
<evidence type="ECO:0000256" key="3">
    <source>
        <dbReference type="ARBA" id="ARBA00006991"/>
    </source>
</evidence>
<proteinExistence type="inferred from homology"/>
<evidence type="ECO:0000256" key="8">
    <source>
        <dbReference type="ARBA" id="ARBA00023015"/>
    </source>
</evidence>
<dbReference type="SMART" id="SM00355">
    <property type="entry name" value="ZnF_C2H2"/>
    <property type="match status" value="8"/>
</dbReference>
<feature type="region of interest" description="Disordered" evidence="12">
    <location>
        <begin position="1"/>
        <end position="147"/>
    </location>
</feature>
<comment type="function">
    <text evidence="1">May be involved in transcriptional regulation.</text>
</comment>
<dbReference type="FunFam" id="3.30.160.60:FF:000056">
    <property type="entry name" value="Zinc finger and SCAN domain-containing 20"/>
    <property type="match status" value="1"/>
</dbReference>
<keyword evidence="9" id="KW-0238">DNA-binding</keyword>
<evidence type="ECO:0000256" key="1">
    <source>
        <dbReference type="ARBA" id="ARBA00003767"/>
    </source>
</evidence>
<dbReference type="FunFam" id="3.30.160.60:FF:001697">
    <property type="entry name" value="zinc finger protein 623"/>
    <property type="match status" value="1"/>
</dbReference>
<keyword evidence="5" id="KW-0677">Repeat</keyword>
<protein>
    <submittedName>
        <fullName evidence="13">Uncharacterized protein</fullName>
    </submittedName>
</protein>
<dbReference type="Ensembl" id="ENSCPVT00000027190.1">
    <property type="protein sequence ID" value="ENSCPVP00000027441.1"/>
    <property type="gene ID" value="ENSCPVG00000017819.1"/>
</dbReference>
<dbReference type="FunFam" id="3.30.160.60:FF:000213">
    <property type="entry name" value="Zinc finger protein 624"/>
    <property type="match status" value="1"/>
</dbReference>
<reference evidence="13" key="2">
    <citation type="submission" date="2025-09" db="UniProtKB">
        <authorList>
            <consortium name="Ensembl"/>
        </authorList>
    </citation>
    <scope>IDENTIFICATION</scope>
</reference>
<dbReference type="FunFam" id="3.30.160.60:FF:000358">
    <property type="entry name" value="zinc finger protein 24"/>
    <property type="match status" value="1"/>
</dbReference>
<dbReference type="AlphaFoldDB" id="A0A8U8B5R7"/>
<keyword evidence="11" id="KW-0539">Nucleus</keyword>
<dbReference type="InterPro" id="IPR036236">
    <property type="entry name" value="Znf_C2H2_sf"/>
</dbReference>
<feature type="compositionally biased region" description="Basic and acidic residues" evidence="12">
    <location>
        <begin position="114"/>
        <end position="133"/>
    </location>
</feature>
<dbReference type="InterPro" id="IPR050527">
    <property type="entry name" value="Snail/Krueppel_Znf"/>
</dbReference>
<evidence type="ECO:0000256" key="9">
    <source>
        <dbReference type="ARBA" id="ARBA00023125"/>
    </source>
</evidence>
<evidence type="ECO:0000313" key="14">
    <source>
        <dbReference type="Proteomes" id="UP000694382"/>
    </source>
</evidence>
<dbReference type="GO" id="GO:0000978">
    <property type="term" value="F:RNA polymerase II cis-regulatory region sequence-specific DNA binding"/>
    <property type="evidence" value="ECO:0007669"/>
    <property type="project" value="TreeGrafter"/>
</dbReference>
<evidence type="ECO:0000313" key="13">
    <source>
        <dbReference type="Ensembl" id="ENSCPVP00000027441.1"/>
    </source>
</evidence>
<evidence type="ECO:0000256" key="2">
    <source>
        <dbReference type="ARBA" id="ARBA00004123"/>
    </source>
</evidence>
<dbReference type="GO" id="GO:0005634">
    <property type="term" value="C:nucleus"/>
    <property type="evidence" value="ECO:0007669"/>
    <property type="project" value="UniProtKB-SubCell"/>
</dbReference>
<feature type="compositionally biased region" description="Gly residues" evidence="12">
    <location>
        <begin position="14"/>
        <end position="23"/>
    </location>
</feature>
<dbReference type="PROSITE" id="PS00028">
    <property type="entry name" value="ZINC_FINGER_C2H2_1"/>
    <property type="match status" value="8"/>
</dbReference>
<dbReference type="Proteomes" id="UP000694382">
    <property type="component" value="Unassembled WGS sequence"/>
</dbReference>
<keyword evidence="8" id="KW-0805">Transcription regulation</keyword>
<accession>A0A8U8B5R7</accession>
<evidence type="ECO:0000256" key="7">
    <source>
        <dbReference type="ARBA" id="ARBA00022833"/>
    </source>
</evidence>
<evidence type="ECO:0000256" key="10">
    <source>
        <dbReference type="ARBA" id="ARBA00023163"/>
    </source>
</evidence>
<comment type="subcellular location">
    <subcellularLocation>
        <location evidence="2">Nucleus</location>
    </subcellularLocation>
</comment>
<keyword evidence="10" id="KW-0804">Transcription</keyword>
<dbReference type="FunFam" id="3.30.160.60:FF:000352">
    <property type="entry name" value="zinc finger protein 3 homolog"/>
    <property type="match status" value="1"/>
</dbReference>
<organism evidence="13 14">
    <name type="scientific">Geospiza parvula</name>
    <name type="common">Small tree-finch</name>
    <name type="synonym">Camarhynchus parvulus</name>
    <dbReference type="NCBI Taxonomy" id="87175"/>
    <lineage>
        <taxon>Eukaryota</taxon>
        <taxon>Metazoa</taxon>
        <taxon>Chordata</taxon>
        <taxon>Craniata</taxon>
        <taxon>Vertebrata</taxon>
        <taxon>Euteleostomi</taxon>
        <taxon>Archelosauria</taxon>
        <taxon>Archosauria</taxon>
        <taxon>Dinosauria</taxon>
        <taxon>Saurischia</taxon>
        <taxon>Theropoda</taxon>
        <taxon>Coelurosauria</taxon>
        <taxon>Aves</taxon>
        <taxon>Neognathae</taxon>
        <taxon>Neoaves</taxon>
        <taxon>Telluraves</taxon>
        <taxon>Australaves</taxon>
        <taxon>Passeriformes</taxon>
        <taxon>Thraupidae</taxon>
        <taxon>Camarhynchus</taxon>
    </lineage>
</organism>
<reference evidence="13" key="1">
    <citation type="submission" date="2025-08" db="UniProtKB">
        <authorList>
            <consortium name="Ensembl"/>
        </authorList>
    </citation>
    <scope>IDENTIFICATION</scope>
</reference>
<keyword evidence="14" id="KW-1185">Reference proteome</keyword>
<dbReference type="InterPro" id="IPR013087">
    <property type="entry name" value="Znf_C2H2_type"/>
</dbReference>
<comment type="similarity">
    <text evidence="3">Belongs to the krueppel C2H2-type zinc-finger protein family.</text>
</comment>
<dbReference type="FunFam" id="3.30.160.60:FF:002343">
    <property type="entry name" value="Zinc finger protein 33A"/>
    <property type="match status" value="1"/>
</dbReference>
<keyword evidence="4" id="KW-0479">Metal-binding</keyword>
<dbReference type="FunFam" id="3.30.160.60:FF:000295">
    <property type="entry name" value="zinc finger protein 19"/>
    <property type="match status" value="1"/>
</dbReference>
<keyword evidence="6" id="KW-0863">Zinc-finger</keyword>
<dbReference type="PROSITE" id="PS50157">
    <property type="entry name" value="ZINC_FINGER_C2H2_2"/>
    <property type="match status" value="8"/>
</dbReference>
<evidence type="ECO:0000256" key="11">
    <source>
        <dbReference type="ARBA" id="ARBA00023242"/>
    </source>
</evidence>
<dbReference type="SUPFAM" id="SSF57667">
    <property type="entry name" value="beta-beta-alpha zinc fingers"/>
    <property type="match status" value="5"/>
</dbReference>
<dbReference type="PANTHER" id="PTHR24388">
    <property type="entry name" value="ZINC FINGER PROTEIN"/>
    <property type="match status" value="1"/>
</dbReference>
<dbReference type="GO" id="GO:0008270">
    <property type="term" value="F:zinc ion binding"/>
    <property type="evidence" value="ECO:0007669"/>
    <property type="project" value="UniProtKB-KW"/>
</dbReference>
<dbReference type="GO" id="GO:0000981">
    <property type="term" value="F:DNA-binding transcription factor activity, RNA polymerase II-specific"/>
    <property type="evidence" value="ECO:0007669"/>
    <property type="project" value="TreeGrafter"/>
</dbReference>
<dbReference type="Pfam" id="PF00096">
    <property type="entry name" value="zf-C2H2"/>
    <property type="match status" value="8"/>
</dbReference>